<protein>
    <submittedName>
        <fullName evidence="1">F-box/kelch-repeat protein</fullName>
    </submittedName>
</protein>
<evidence type="ECO:0000313" key="1">
    <source>
        <dbReference type="EMBL" id="KAJ4709702.1"/>
    </source>
</evidence>
<gene>
    <name evidence="1" type="ORF">OWV82_019456</name>
</gene>
<comment type="caution">
    <text evidence="1">The sequence shown here is derived from an EMBL/GenBank/DDBJ whole genome shotgun (WGS) entry which is preliminary data.</text>
</comment>
<proteinExistence type="predicted"/>
<keyword evidence="2" id="KW-1185">Reference proteome</keyword>
<evidence type="ECO:0000313" key="2">
    <source>
        <dbReference type="Proteomes" id="UP001164539"/>
    </source>
</evidence>
<accession>A0ACC1XE56</accession>
<reference evidence="1 2" key="1">
    <citation type="journal article" date="2023" name="Science">
        <title>Complex scaffold remodeling in plant triterpene biosynthesis.</title>
        <authorList>
            <person name="De La Pena R."/>
            <person name="Hodgson H."/>
            <person name="Liu J.C."/>
            <person name="Stephenson M.J."/>
            <person name="Martin A.C."/>
            <person name="Owen C."/>
            <person name="Harkess A."/>
            <person name="Leebens-Mack J."/>
            <person name="Jimenez L.E."/>
            <person name="Osbourn A."/>
            <person name="Sattely E.S."/>
        </authorList>
    </citation>
    <scope>NUCLEOTIDE SEQUENCE [LARGE SCALE GENOMIC DNA]</scope>
    <source>
        <strain evidence="2">cv. JPN11</strain>
        <tissue evidence="1">Leaf</tissue>
    </source>
</reference>
<name>A0ACC1XE56_MELAZ</name>
<organism evidence="1 2">
    <name type="scientific">Melia azedarach</name>
    <name type="common">Chinaberry tree</name>
    <dbReference type="NCBI Taxonomy" id="155640"/>
    <lineage>
        <taxon>Eukaryota</taxon>
        <taxon>Viridiplantae</taxon>
        <taxon>Streptophyta</taxon>
        <taxon>Embryophyta</taxon>
        <taxon>Tracheophyta</taxon>
        <taxon>Spermatophyta</taxon>
        <taxon>Magnoliopsida</taxon>
        <taxon>eudicotyledons</taxon>
        <taxon>Gunneridae</taxon>
        <taxon>Pentapetalae</taxon>
        <taxon>rosids</taxon>
        <taxon>malvids</taxon>
        <taxon>Sapindales</taxon>
        <taxon>Meliaceae</taxon>
        <taxon>Melia</taxon>
    </lineage>
</organism>
<dbReference type="Proteomes" id="UP001164539">
    <property type="component" value="Chromosome 10"/>
</dbReference>
<dbReference type="EMBL" id="CM051403">
    <property type="protein sequence ID" value="KAJ4709702.1"/>
    <property type="molecule type" value="Genomic_DNA"/>
</dbReference>
<sequence length="336" mass="37425">MSSPIPYPYHVNVRSVSSSWNRTIMDPSFIIRKKSIAVTVPFLFVFAFNKLTSRIQWQAIDPRSGRWFLLPPVPCPKAVCPPGFACASLPRQGEVYLLGGMRSDTETPMQTTYVYRTSSNKWSVASPMITARSFFASGTVNGKIMAVGGSGTSVHENLTAVECYHPETDTWTPVAKLRMGLARYDSAVIGDKMYVTEGWTWPFTFSPRGGVYDIVKNTWQNMRDGMKEGWTGLSVVLEGKLFVISEHGDCLMKLYHPDNDTWEYVGGDRFPCEEVRRPFAVSTSEGLIYVVASGLKVGIGRVYEEENGKTSVKWKVLDAPNAFSELAPASCQMVYA</sequence>